<protein>
    <submittedName>
        <fullName evidence="2">Uncharacterized protein</fullName>
    </submittedName>
</protein>
<reference evidence="2 3" key="1">
    <citation type="journal article" date="2015" name="Nat. Commun.">
        <title>Lucilia cuprina genome unlocks parasitic fly biology to underpin future interventions.</title>
        <authorList>
            <person name="Anstead C.A."/>
            <person name="Korhonen P.K."/>
            <person name="Young N.D."/>
            <person name="Hall R.S."/>
            <person name="Jex A.R."/>
            <person name="Murali S.C."/>
            <person name="Hughes D.S."/>
            <person name="Lee S.F."/>
            <person name="Perry T."/>
            <person name="Stroehlein A.J."/>
            <person name="Ansell B.R."/>
            <person name="Breugelmans B."/>
            <person name="Hofmann A."/>
            <person name="Qu J."/>
            <person name="Dugan S."/>
            <person name="Lee S.L."/>
            <person name="Chao H."/>
            <person name="Dinh H."/>
            <person name="Han Y."/>
            <person name="Doddapaneni H.V."/>
            <person name="Worley K.C."/>
            <person name="Muzny D.M."/>
            <person name="Ioannidis P."/>
            <person name="Waterhouse R.M."/>
            <person name="Zdobnov E.M."/>
            <person name="James P.J."/>
            <person name="Bagnall N.H."/>
            <person name="Kotze A.C."/>
            <person name="Gibbs R.A."/>
            <person name="Richards S."/>
            <person name="Batterham P."/>
            <person name="Gasser R.B."/>
        </authorList>
    </citation>
    <scope>NUCLEOTIDE SEQUENCE [LARGE SCALE GENOMIC DNA]</scope>
    <source>
        <strain evidence="2 3">LS</strain>
        <tissue evidence="2">Full body</tissue>
    </source>
</reference>
<keyword evidence="1" id="KW-0732">Signal</keyword>
<proteinExistence type="predicted"/>
<accession>A0A0L0CAG9</accession>
<sequence length="80" mass="9581">MNFYYILFLLNLFLNTKFCSASIEQNNERLSVLRRFERSPDFDTIVKPLDYQRSDEREKVEFPVWDDAKGEYISDNTNSS</sequence>
<evidence type="ECO:0000256" key="1">
    <source>
        <dbReference type="SAM" id="SignalP"/>
    </source>
</evidence>
<organism evidence="2 3">
    <name type="scientific">Lucilia cuprina</name>
    <name type="common">Green bottle fly</name>
    <name type="synonym">Australian sheep blowfly</name>
    <dbReference type="NCBI Taxonomy" id="7375"/>
    <lineage>
        <taxon>Eukaryota</taxon>
        <taxon>Metazoa</taxon>
        <taxon>Ecdysozoa</taxon>
        <taxon>Arthropoda</taxon>
        <taxon>Hexapoda</taxon>
        <taxon>Insecta</taxon>
        <taxon>Pterygota</taxon>
        <taxon>Neoptera</taxon>
        <taxon>Endopterygota</taxon>
        <taxon>Diptera</taxon>
        <taxon>Brachycera</taxon>
        <taxon>Muscomorpha</taxon>
        <taxon>Oestroidea</taxon>
        <taxon>Calliphoridae</taxon>
        <taxon>Luciliinae</taxon>
        <taxon>Lucilia</taxon>
    </lineage>
</organism>
<feature type="signal peptide" evidence="1">
    <location>
        <begin position="1"/>
        <end position="21"/>
    </location>
</feature>
<comment type="caution">
    <text evidence="2">The sequence shown here is derived from an EMBL/GenBank/DDBJ whole genome shotgun (WGS) entry which is preliminary data.</text>
</comment>
<feature type="chain" id="PRO_5005536058" evidence="1">
    <location>
        <begin position="22"/>
        <end position="80"/>
    </location>
</feature>
<keyword evidence="3" id="KW-1185">Reference proteome</keyword>
<gene>
    <name evidence="2" type="ORF">FF38_02412</name>
</gene>
<dbReference type="AlphaFoldDB" id="A0A0L0CAG9"/>
<evidence type="ECO:0000313" key="3">
    <source>
        <dbReference type="Proteomes" id="UP000037069"/>
    </source>
</evidence>
<evidence type="ECO:0000313" key="2">
    <source>
        <dbReference type="EMBL" id="KNC29252.1"/>
    </source>
</evidence>
<dbReference type="EMBL" id="JRES01000678">
    <property type="protein sequence ID" value="KNC29252.1"/>
    <property type="molecule type" value="Genomic_DNA"/>
</dbReference>
<name>A0A0L0CAG9_LUCCU</name>
<dbReference type="Proteomes" id="UP000037069">
    <property type="component" value="Unassembled WGS sequence"/>
</dbReference>